<organism evidence="1 2">
    <name type="scientific">Streptomonospora nanhaiensis</name>
    <dbReference type="NCBI Taxonomy" id="1323731"/>
    <lineage>
        <taxon>Bacteria</taxon>
        <taxon>Bacillati</taxon>
        <taxon>Actinomycetota</taxon>
        <taxon>Actinomycetes</taxon>
        <taxon>Streptosporangiales</taxon>
        <taxon>Nocardiopsidaceae</taxon>
        <taxon>Streptomonospora</taxon>
    </lineage>
</organism>
<sequence length="136" mass="15182">MGFSPDQTRAEAIAAADADSFEQLSRIEFDGASDIQHYVRMVRDISKRFALELEFAAEDLEARLRSVPPATEEETGMVLARKAMRVSKHLKRSSEAAKEVGKNATKTWASLRTHFEAQMGGQEAKVRPKKTIDLES</sequence>
<proteinExistence type="predicted"/>
<dbReference type="EMBL" id="JACCFO010000002">
    <property type="protein sequence ID" value="NYI99293.1"/>
    <property type="molecule type" value="Genomic_DNA"/>
</dbReference>
<accession>A0A853BW33</accession>
<dbReference type="AlphaFoldDB" id="A0A853BW33"/>
<protein>
    <submittedName>
        <fullName evidence="1">Uncharacterized protein</fullName>
    </submittedName>
</protein>
<reference evidence="1 2" key="1">
    <citation type="submission" date="2020-07" db="EMBL/GenBank/DDBJ databases">
        <title>Sequencing the genomes of 1000 actinobacteria strains.</title>
        <authorList>
            <person name="Klenk H.-P."/>
        </authorList>
    </citation>
    <scope>NUCLEOTIDE SEQUENCE [LARGE SCALE GENOMIC DNA]</scope>
    <source>
        <strain evidence="1 2">DSM 45927</strain>
    </source>
</reference>
<evidence type="ECO:0000313" key="2">
    <source>
        <dbReference type="Proteomes" id="UP000575985"/>
    </source>
</evidence>
<comment type="caution">
    <text evidence="1">The sequence shown here is derived from an EMBL/GenBank/DDBJ whole genome shotgun (WGS) entry which is preliminary data.</text>
</comment>
<dbReference type="RefSeq" id="WP_179770954.1">
    <property type="nucleotide sequence ID" value="NZ_JACCFO010000002.1"/>
</dbReference>
<evidence type="ECO:0000313" key="1">
    <source>
        <dbReference type="EMBL" id="NYI99293.1"/>
    </source>
</evidence>
<gene>
    <name evidence="1" type="ORF">HNR12_005647</name>
</gene>
<dbReference type="Proteomes" id="UP000575985">
    <property type="component" value="Unassembled WGS sequence"/>
</dbReference>
<keyword evidence="2" id="KW-1185">Reference proteome</keyword>
<name>A0A853BW33_9ACTN</name>